<dbReference type="EMBL" id="GGEC01088326">
    <property type="protein sequence ID" value="MBX68810.1"/>
    <property type="molecule type" value="Transcribed_RNA"/>
</dbReference>
<evidence type="ECO:0000256" key="1">
    <source>
        <dbReference type="SAM" id="MobiDB-lite"/>
    </source>
</evidence>
<proteinExistence type="predicted"/>
<protein>
    <submittedName>
        <fullName evidence="2">Uncharacterized protein</fullName>
    </submittedName>
</protein>
<evidence type="ECO:0000313" key="2">
    <source>
        <dbReference type="EMBL" id="MBX68810.1"/>
    </source>
</evidence>
<organism evidence="2">
    <name type="scientific">Rhizophora mucronata</name>
    <name type="common">Asiatic mangrove</name>
    <dbReference type="NCBI Taxonomy" id="61149"/>
    <lineage>
        <taxon>Eukaryota</taxon>
        <taxon>Viridiplantae</taxon>
        <taxon>Streptophyta</taxon>
        <taxon>Embryophyta</taxon>
        <taxon>Tracheophyta</taxon>
        <taxon>Spermatophyta</taxon>
        <taxon>Magnoliopsida</taxon>
        <taxon>eudicotyledons</taxon>
        <taxon>Gunneridae</taxon>
        <taxon>Pentapetalae</taxon>
        <taxon>rosids</taxon>
        <taxon>fabids</taxon>
        <taxon>Malpighiales</taxon>
        <taxon>Rhizophoraceae</taxon>
        <taxon>Rhizophora</taxon>
    </lineage>
</organism>
<sequence length="64" mass="7669">MQHRYQPPTKSINPQLHKKENGRLKAHSYKVMHREDASIKRYEFQRTLIYLDFVALCNMHSLAV</sequence>
<dbReference type="AlphaFoldDB" id="A0A2P2QP69"/>
<name>A0A2P2QP69_RHIMU</name>
<accession>A0A2P2QP69</accession>
<reference evidence="2" key="1">
    <citation type="submission" date="2018-02" db="EMBL/GenBank/DDBJ databases">
        <title>Rhizophora mucronata_Transcriptome.</title>
        <authorList>
            <person name="Meera S.P."/>
            <person name="Sreeshan A."/>
            <person name="Augustine A."/>
        </authorList>
    </citation>
    <scope>NUCLEOTIDE SEQUENCE</scope>
    <source>
        <tissue evidence="2">Leaf</tissue>
    </source>
</reference>
<feature type="region of interest" description="Disordered" evidence="1">
    <location>
        <begin position="1"/>
        <end position="20"/>
    </location>
</feature>